<feature type="compositionally biased region" description="Low complexity" evidence="3">
    <location>
        <begin position="37"/>
        <end position="48"/>
    </location>
</feature>
<name>A0AAD2DSD1_9LAMI</name>
<dbReference type="InterPro" id="IPR057027">
    <property type="entry name" value="TPR_mt"/>
</dbReference>
<evidence type="ECO:0000259" key="4">
    <source>
        <dbReference type="Pfam" id="PF23276"/>
    </source>
</evidence>
<organism evidence="5 6">
    <name type="scientific">Fraxinus pennsylvanica</name>
    <dbReference type="NCBI Taxonomy" id="56036"/>
    <lineage>
        <taxon>Eukaryota</taxon>
        <taxon>Viridiplantae</taxon>
        <taxon>Streptophyta</taxon>
        <taxon>Embryophyta</taxon>
        <taxon>Tracheophyta</taxon>
        <taxon>Spermatophyta</taxon>
        <taxon>Magnoliopsida</taxon>
        <taxon>eudicotyledons</taxon>
        <taxon>Gunneridae</taxon>
        <taxon>Pentapetalae</taxon>
        <taxon>asterids</taxon>
        <taxon>lamiids</taxon>
        <taxon>Lamiales</taxon>
        <taxon>Oleaceae</taxon>
        <taxon>Oleeae</taxon>
        <taxon>Fraxinus</taxon>
    </lineage>
</organism>
<dbReference type="AlphaFoldDB" id="A0AAD2DSD1"/>
<sequence>MGDPLSILASSTVVPSAAAASPRRRHHHHHHHHHRPSSSSVATTTTTKPKPKHTSKPFTTTSPLLSNVRGDNRENPRYYAELASKLAEDGRFEDFLMIAEIVVVSGLKGKEFLSLLNAKAVSSGITRMLDDGKVKSVVEVILSGFMKLAIDPIQLFDGAAMEALKKECYRVMKFGEVEQTVSLLDTLHGFHFPIRELVEPSDIIKLCISKRNPTAAIRYACMFPHVQILICTIILEFGKKGDLVSALIAFEASKQSLGCPNMHVYRTIIDVCGLCGNYLKSRTIYEELLACKVIPNTHVFNSLMNVNACDLNYTLNIYKKMQELSVTHDIASYNILLKSCCLAANVDLAQDIYREVQCLESKGALKLDVFTYSTMIKVFADAKMWKPALEIKEDMLSAGVTPNTVTWSSLISACASAGLVDQALKLLDEMLQDGGKPNTQCFNNILHACVEACQYDRAFRLFQSWKGGNAAKDVVSELTSQICTTSRSFGLSSSCQSQLTMKVPFRPTTSTYNILMKACGADYYRAKHLMDEMKTLGLSPNHISWSILIDICGSSGNVESAMKILRSMREGGIQPDVVTYTTAIKVCVEHKDMKLAFSLFAEMKKYQIRPNLVTYNTLLRARRRYGSLQEVQKCLAVYQDMRKAGYKPNDYYLKQLIEEWCEGVIQDSSHNKGRFTSRRTEFGPHSLLLEKVAEHLQESNVERLSIDLQGLTKVEARIVVLAVLRMIKEKYSTGDSIKDDMLIILSVQELSACVGKDEIGVKEAVIKLLQYDLGLQVISGGSRIGNNKKSDVENPVGSNLKLEDLKRSGPSPQLESPTRRPVVLQRLMITKESLCHWLQRKMAATIN</sequence>
<feature type="region of interest" description="Disordered" evidence="3">
    <location>
        <begin position="786"/>
        <end position="818"/>
    </location>
</feature>
<evidence type="ECO:0000256" key="3">
    <source>
        <dbReference type="SAM" id="MobiDB-lite"/>
    </source>
</evidence>
<dbReference type="Proteomes" id="UP000834106">
    <property type="component" value="Chromosome 5"/>
</dbReference>
<feature type="compositionally biased region" description="Basic residues" evidence="3">
    <location>
        <begin position="22"/>
        <end position="36"/>
    </location>
</feature>
<evidence type="ECO:0000256" key="1">
    <source>
        <dbReference type="ARBA" id="ARBA00022737"/>
    </source>
</evidence>
<evidence type="ECO:0000313" key="5">
    <source>
        <dbReference type="EMBL" id="CAI9762055.1"/>
    </source>
</evidence>
<proteinExistence type="predicted"/>
<feature type="repeat" description="PPR" evidence="2">
    <location>
        <begin position="541"/>
        <end position="575"/>
    </location>
</feature>
<dbReference type="InterPro" id="IPR002885">
    <property type="entry name" value="PPR_rpt"/>
</dbReference>
<feature type="repeat" description="PPR" evidence="2">
    <location>
        <begin position="368"/>
        <end position="402"/>
    </location>
</feature>
<accession>A0AAD2DSD1</accession>
<dbReference type="PROSITE" id="PS51375">
    <property type="entry name" value="PPR"/>
    <property type="match status" value="5"/>
</dbReference>
<dbReference type="PANTHER" id="PTHR47942:SF50">
    <property type="entry name" value="OS03G0284900 PROTEIN"/>
    <property type="match status" value="1"/>
</dbReference>
<dbReference type="Pfam" id="PF23276">
    <property type="entry name" value="TPR_24"/>
    <property type="match status" value="1"/>
</dbReference>
<keyword evidence="6" id="KW-1185">Reference proteome</keyword>
<dbReference type="InterPro" id="IPR051222">
    <property type="entry name" value="PPR/CCM1_RNA-binding"/>
</dbReference>
<feature type="repeat" description="PPR" evidence="2">
    <location>
        <begin position="611"/>
        <end position="648"/>
    </location>
</feature>
<evidence type="ECO:0000313" key="6">
    <source>
        <dbReference type="Proteomes" id="UP000834106"/>
    </source>
</evidence>
<evidence type="ECO:0000256" key="2">
    <source>
        <dbReference type="PROSITE-ProRule" id="PRU00708"/>
    </source>
</evidence>
<feature type="repeat" description="PPR" evidence="2">
    <location>
        <begin position="576"/>
        <end position="610"/>
    </location>
</feature>
<feature type="region of interest" description="Disordered" evidence="3">
    <location>
        <begin position="1"/>
        <end position="72"/>
    </location>
</feature>
<feature type="domain" description="Pentatricopeptide repeat-containing protein-mitochondrial" evidence="4">
    <location>
        <begin position="337"/>
        <end position="464"/>
    </location>
</feature>
<feature type="compositionally biased region" description="Low complexity" evidence="3">
    <location>
        <begin position="9"/>
        <end position="21"/>
    </location>
</feature>
<protein>
    <recommendedName>
        <fullName evidence="4">Pentatricopeptide repeat-containing protein-mitochondrial domain-containing protein</fullName>
    </recommendedName>
</protein>
<reference evidence="5" key="1">
    <citation type="submission" date="2023-05" db="EMBL/GenBank/DDBJ databases">
        <authorList>
            <person name="Huff M."/>
        </authorList>
    </citation>
    <scope>NUCLEOTIDE SEQUENCE</scope>
</reference>
<dbReference type="NCBIfam" id="TIGR00756">
    <property type="entry name" value="PPR"/>
    <property type="match status" value="5"/>
</dbReference>
<dbReference type="EMBL" id="OU503040">
    <property type="protein sequence ID" value="CAI9762055.1"/>
    <property type="molecule type" value="Genomic_DNA"/>
</dbReference>
<dbReference type="PANTHER" id="PTHR47942">
    <property type="entry name" value="TETRATRICOPEPTIDE REPEAT (TPR)-LIKE SUPERFAMILY PROTEIN-RELATED"/>
    <property type="match status" value="1"/>
</dbReference>
<dbReference type="InterPro" id="IPR011990">
    <property type="entry name" value="TPR-like_helical_dom_sf"/>
</dbReference>
<dbReference type="Pfam" id="PF13812">
    <property type="entry name" value="PPR_3"/>
    <property type="match status" value="1"/>
</dbReference>
<gene>
    <name evidence="5" type="ORF">FPE_LOCUS9485</name>
</gene>
<keyword evidence="1" id="KW-0677">Repeat</keyword>
<feature type="repeat" description="PPR" evidence="2">
    <location>
        <begin position="403"/>
        <end position="437"/>
    </location>
</feature>
<dbReference type="Gene3D" id="1.25.40.10">
    <property type="entry name" value="Tetratricopeptide repeat domain"/>
    <property type="match status" value="3"/>
</dbReference>